<accession>A0A6M5Z253</accession>
<name>A0A6M5Z253_9BACT</name>
<dbReference type="RefSeq" id="WP_171475072.1">
    <property type="nucleotide sequence ID" value="NZ_CP053452.2"/>
</dbReference>
<dbReference type="AlphaFoldDB" id="A0A6M5Z253"/>
<organism evidence="1 2">
    <name type="scientific">Frigoriglobus tundricola</name>
    <dbReference type="NCBI Taxonomy" id="2774151"/>
    <lineage>
        <taxon>Bacteria</taxon>
        <taxon>Pseudomonadati</taxon>
        <taxon>Planctomycetota</taxon>
        <taxon>Planctomycetia</taxon>
        <taxon>Gemmatales</taxon>
        <taxon>Gemmataceae</taxon>
        <taxon>Frigoriglobus</taxon>
    </lineage>
</organism>
<protein>
    <submittedName>
        <fullName evidence="1">Uncharacterized protein</fullName>
    </submittedName>
</protein>
<dbReference type="EMBL" id="CP053452">
    <property type="protein sequence ID" value="QJX00289.1"/>
    <property type="molecule type" value="Genomic_DNA"/>
</dbReference>
<gene>
    <name evidence="1" type="ORF">FTUN_7914</name>
</gene>
<dbReference type="KEGG" id="ftj:FTUN_7914"/>
<reference evidence="2" key="1">
    <citation type="submission" date="2020-05" db="EMBL/GenBank/DDBJ databases">
        <title>Frigoriglobus tundricola gen. nov., sp. nov., a psychrotolerant cellulolytic planctomycete of the family Gemmataceae with two divergent copies of 16S rRNA gene.</title>
        <authorList>
            <person name="Kulichevskaya I.S."/>
            <person name="Ivanova A.A."/>
            <person name="Naumoff D.G."/>
            <person name="Beletsky A.V."/>
            <person name="Rijpstra W.I.C."/>
            <person name="Sinninghe Damste J.S."/>
            <person name="Mardanov A.V."/>
            <person name="Ravin N.V."/>
            <person name="Dedysh S.N."/>
        </authorList>
    </citation>
    <scope>NUCLEOTIDE SEQUENCE [LARGE SCALE GENOMIC DNA]</scope>
    <source>
        <strain evidence="2">PL17</strain>
    </source>
</reference>
<sequence length="130" mass="14243">MADDVAVRDFYEGRVSDFGEPRMRIGGGRPLENITGPDDCEAVPAEVFEAVGFYFVNVLEQDNGNVYVFRADARGTFTYGVVATTDGSHCHLEVYARDGALLAAGVPDHLAGTIEWLDRDAVRRRAAMWG</sequence>
<dbReference type="Proteomes" id="UP000503447">
    <property type="component" value="Chromosome"/>
</dbReference>
<keyword evidence="2" id="KW-1185">Reference proteome</keyword>
<evidence type="ECO:0000313" key="1">
    <source>
        <dbReference type="EMBL" id="QJX00289.1"/>
    </source>
</evidence>
<proteinExistence type="predicted"/>
<evidence type="ECO:0000313" key="2">
    <source>
        <dbReference type="Proteomes" id="UP000503447"/>
    </source>
</evidence>